<dbReference type="Proteomes" id="UP000444174">
    <property type="component" value="Unassembled WGS sequence"/>
</dbReference>
<proteinExistence type="predicted"/>
<gene>
    <name evidence="2" type="ORF">GFB49_18370</name>
</gene>
<feature type="transmembrane region" description="Helical" evidence="1">
    <location>
        <begin position="12"/>
        <end position="34"/>
    </location>
</feature>
<feature type="transmembrane region" description="Helical" evidence="1">
    <location>
        <begin position="109"/>
        <end position="127"/>
    </location>
</feature>
<dbReference type="InterPro" id="IPR010266">
    <property type="entry name" value="NnrS"/>
</dbReference>
<evidence type="ECO:0000313" key="2">
    <source>
        <dbReference type="EMBL" id="MQQ10435.1"/>
    </source>
</evidence>
<name>A0A843YLA1_9RHOB</name>
<protein>
    <submittedName>
        <fullName evidence="2">Short-chain dehydrogenase</fullName>
    </submittedName>
</protein>
<feature type="transmembrane region" description="Helical" evidence="1">
    <location>
        <begin position="358"/>
        <end position="378"/>
    </location>
</feature>
<sequence length="392" mass="41876">MTAPIPFFSAGFRPMFLGAALWAAASMLLWVLFWTGFTEWSPAWTPLDWHVHELLFGYGGAVLAGFLLTAIPTWTGRAPVSGWPLAGLFLVWLLGRLTVIAALGLPAAVTTLLALAFPVTFTLTAAYEVTRGGNWRNLPVILLCAGFTLANLLFLLAAQEAAPVDTALGARIGLAVLILLISLIGGRIVPLFTRNWIRRHQISAPQPPEFGPVDGAVLMTSTATLFLWCALPDHAATGAAMILLGLAHLWRMSRWQGLRTLRDPLLSGLHMGYGFVPLGCVLTGLAALSDQVDPVAGLHAWTAGAIGTMTLTVMARASLGHSGRALTATPVEWFYLTAIVASGVCRILSALGLFSTPLLHLSASLWILAFLAFALRFLPVMLQPRLPSGTEA</sequence>
<keyword evidence="1" id="KW-1133">Transmembrane helix</keyword>
<feature type="transmembrane region" description="Helical" evidence="1">
    <location>
        <begin position="170"/>
        <end position="189"/>
    </location>
</feature>
<dbReference type="AlphaFoldDB" id="A0A843YLA1"/>
<feature type="transmembrane region" description="Helical" evidence="1">
    <location>
        <begin position="83"/>
        <end position="103"/>
    </location>
</feature>
<keyword evidence="1" id="KW-0812">Transmembrane</keyword>
<dbReference type="Pfam" id="PF05940">
    <property type="entry name" value="NnrS"/>
    <property type="match status" value="1"/>
</dbReference>
<dbReference type="RefSeq" id="WP_153217416.1">
    <property type="nucleotide sequence ID" value="NZ_WIBF01000015.1"/>
</dbReference>
<comment type="caution">
    <text evidence="2">The sequence shown here is derived from an EMBL/GenBank/DDBJ whole genome shotgun (WGS) entry which is preliminary data.</text>
</comment>
<feature type="transmembrane region" description="Helical" evidence="1">
    <location>
        <begin position="139"/>
        <end position="158"/>
    </location>
</feature>
<feature type="transmembrane region" description="Helical" evidence="1">
    <location>
        <begin position="300"/>
        <end position="319"/>
    </location>
</feature>
<reference evidence="2 3" key="1">
    <citation type="submission" date="2019-10" db="EMBL/GenBank/DDBJ databases">
        <title>Epibacterium sp. nov., isolated from seawater.</title>
        <authorList>
            <person name="Zhang X."/>
            <person name="Li N."/>
        </authorList>
    </citation>
    <scope>NUCLEOTIDE SEQUENCE [LARGE SCALE GENOMIC DNA]</scope>
    <source>
        <strain evidence="2 3">SM1979</strain>
    </source>
</reference>
<keyword evidence="1" id="KW-0472">Membrane</keyword>
<organism evidence="2 3">
    <name type="scientific">Tritonibacter litoralis</name>
    <dbReference type="NCBI Taxonomy" id="2662264"/>
    <lineage>
        <taxon>Bacteria</taxon>
        <taxon>Pseudomonadati</taxon>
        <taxon>Pseudomonadota</taxon>
        <taxon>Alphaproteobacteria</taxon>
        <taxon>Rhodobacterales</taxon>
        <taxon>Paracoccaceae</taxon>
        <taxon>Tritonibacter</taxon>
    </lineage>
</organism>
<feature type="transmembrane region" description="Helical" evidence="1">
    <location>
        <begin position="331"/>
        <end position="352"/>
    </location>
</feature>
<feature type="transmembrane region" description="Helical" evidence="1">
    <location>
        <begin position="54"/>
        <end position="71"/>
    </location>
</feature>
<keyword evidence="3" id="KW-1185">Reference proteome</keyword>
<feature type="transmembrane region" description="Helical" evidence="1">
    <location>
        <begin position="265"/>
        <end position="288"/>
    </location>
</feature>
<accession>A0A843YLA1</accession>
<evidence type="ECO:0000313" key="3">
    <source>
        <dbReference type="Proteomes" id="UP000444174"/>
    </source>
</evidence>
<evidence type="ECO:0000256" key="1">
    <source>
        <dbReference type="SAM" id="Phobius"/>
    </source>
</evidence>
<dbReference type="EMBL" id="WIBF01000015">
    <property type="protein sequence ID" value="MQQ10435.1"/>
    <property type="molecule type" value="Genomic_DNA"/>
</dbReference>